<evidence type="ECO:0008006" key="4">
    <source>
        <dbReference type="Google" id="ProtNLM"/>
    </source>
</evidence>
<feature type="transmembrane region" description="Helical" evidence="1">
    <location>
        <begin position="12"/>
        <end position="39"/>
    </location>
</feature>
<organism evidence="2 3">
    <name type="scientific">Polycladomyces subterraneus</name>
    <dbReference type="NCBI Taxonomy" id="1016997"/>
    <lineage>
        <taxon>Bacteria</taxon>
        <taxon>Bacillati</taxon>
        <taxon>Bacillota</taxon>
        <taxon>Bacilli</taxon>
        <taxon>Bacillales</taxon>
        <taxon>Thermoactinomycetaceae</taxon>
        <taxon>Polycladomyces</taxon>
    </lineage>
</organism>
<accession>A0ABT8IR52</accession>
<dbReference type="Proteomes" id="UP001174196">
    <property type="component" value="Unassembled WGS sequence"/>
</dbReference>
<sequence length="149" mass="16725">MFNRLFQRAVGIVAEGLLTWLGFSLAFLAVAAGVLWMILWGWSLVFGHGTVRGHTDFGIVMLAVSFFHWIEKRRTRPIRGIKRRLLFHGVEIAVVGGLLMVGPWLNGKEVSLPISVIWAAAICYVSIIVAVKDFCWWLESKGERLSTRG</sequence>
<gene>
    <name evidence="2" type="ORF">NWF35_15125</name>
</gene>
<name>A0ABT8IR52_9BACL</name>
<keyword evidence="3" id="KW-1185">Reference proteome</keyword>
<evidence type="ECO:0000313" key="3">
    <source>
        <dbReference type="Proteomes" id="UP001174196"/>
    </source>
</evidence>
<evidence type="ECO:0000256" key="1">
    <source>
        <dbReference type="SAM" id="Phobius"/>
    </source>
</evidence>
<reference evidence="2" key="1">
    <citation type="submission" date="2022-08" db="EMBL/GenBank/DDBJ databases">
        <title>Polycladomyces zharkentsis sp. nov., a novel thermophilic CMC and starch-degrading bacterium isolated from a geothermal spring in Kazakhstan.</title>
        <authorList>
            <person name="Mashzhan A."/>
            <person name="Kistaubaeva A."/>
            <person name="Javier-Lopez R."/>
            <person name="Birkeland N.-K."/>
        </authorList>
    </citation>
    <scope>NUCLEOTIDE SEQUENCE</scope>
    <source>
        <strain evidence="2">KSR 13</strain>
    </source>
</reference>
<feature type="transmembrane region" description="Helical" evidence="1">
    <location>
        <begin position="117"/>
        <end position="138"/>
    </location>
</feature>
<keyword evidence="1" id="KW-0812">Transmembrane</keyword>
<evidence type="ECO:0000313" key="2">
    <source>
        <dbReference type="EMBL" id="MDN4595198.1"/>
    </source>
</evidence>
<feature type="transmembrane region" description="Helical" evidence="1">
    <location>
        <begin position="85"/>
        <end position="105"/>
    </location>
</feature>
<dbReference type="RefSeq" id="WP_301240219.1">
    <property type="nucleotide sequence ID" value="NZ_JANRHH010000052.1"/>
</dbReference>
<dbReference type="EMBL" id="JANRHH010000052">
    <property type="protein sequence ID" value="MDN4595198.1"/>
    <property type="molecule type" value="Genomic_DNA"/>
</dbReference>
<proteinExistence type="predicted"/>
<keyword evidence="1" id="KW-0472">Membrane</keyword>
<keyword evidence="1" id="KW-1133">Transmembrane helix</keyword>
<feature type="transmembrane region" description="Helical" evidence="1">
    <location>
        <begin position="51"/>
        <end position="70"/>
    </location>
</feature>
<comment type="caution">
    <text evidence="2">The sequence shown here is derived from an EMBL/GenBank/DDBJ whole genome shotgun (WGS) entry which is preliminary data.</text>
</comment>
<protein>
    <recommendedName>
        <fullName evidence="4">Transmembrane protein</fullName>
    </recommendedName>
</protein>